<dbReference type="SUPFAM" id="SSF56112">
    <property type="entry name" value="Protein kinase-like (PK-like)"/>
    <property type="match status" value="1"/>
</dbReference>
<evidence type="ECO:0000313" key="1">
    <source>
        <dbReference type="EMBL" id="GIG21018.1"/>
    </source>
</evidence>
<dbReference type="GO" id="GO:0019748">
    <property type="term" value="P:secondary metabolic process"/>
    <property type="evidence" value="ECO:0007669"/>
    <property type="project" value="InterPro"/>
</dbReference>
<dbReference type="RefSeq" id="WP_203751505.1">
    <property type="nucleotide sequence ID" value="NZ_BONK01000005.1"/>
</dbReference>
<protein>
    <submittedName>
        <fullName evidence="1">Hydroxyurea phosphotransferase</fullName>
    </submittedName>
</protein>
<proteinExistence type="predicted"/>
<gene>
    <name evidence="1" type="ORF">Cch01nite_17420</name>
</gene>
<accession>A0A919P0E9</accession>
<comment type="caution">
    <text evidence="1">The sequence shown here is derived from an EMBL/GenBank/DDBJ whole genome shotgun (WGS) entry which is preliminary data.</text>
</comment>
<reference evidence="1" key="1">
    <citation type="submission" date="2021-01" db="EMBL/GenBank/DDBJ databases">
        <title>Whole genome shotgun sequence of Cellulomonas chitinilytica NBRC 110799.</title>
        <authorList>
            <person name="Komaki H."/>
            <person name="Tamura T."/>
        </authorList>
    </citation>
    <scope>NUCLEOTIDE SEQUENCE</scope>
    <source>
        <strain evidence="1">NBRC 110799</strain>
    </source>
</reference>
<evidence type="ECO:0000313" key="2">
    <source>
        <dbReference type="Proteomes" id="UP000632740"/>
    </source>
</evidence>
<organism evidence="1 2">
    <name type="scientific">Cellulomonas chitinilytica</name>
    <dbReference type="NCBI Taxonomy" id="398759"/>
    <lineage>
        <taxon>Bacteria</taxon>
        <taxon>Bacillati</taxon>
        <taxon>Actinomycetota</taxon>
        <taxon>Actinomycetes</taxon>
        <taxon>Micrococcales</taxon>
        <taxon>Cellulomonadaceae</taxon>
        <taxon>Cellulomonas</taxon>
    </lineage>
</organism>
<dbReference type="EMBL" id="BONK01000005">
    <property type="protein sequence ID" value="GIG21018.1"/>
    <property type="molecule type" value="Genomic_DNA"/>
</dbReference>
<sequence>MPEVTVPTILHDGVGRTAEGRDWIARLPDLVGRAARRWDLRLGEPFADGSASWTAPAERRDGTAAVLKVSFPHDEARHEADALRAWHGHGVPLLLADDPDDWALLLERVTPGAPLSASTSPAQDRLLVGAHVLRDLLDAPGAALVAVPSMTDVCSRWATVLEERADRAGQRVGRLVDPGLVREAADLLVRLPGEVPGAVVHGDLNPGNVLHGSGERWVAIDPKPRRGDPAYDLWPLVEQVDDPFARPDPVATLRTRVPLVADAVGLDPQRVAGWGVARGVESALWWWSVSGDGAALRDGLARSASWARLLG</sequence>
<dbReference type="InterPro" id="IPR006748">
    <property type="entry name" value="NH2Glyco/OHUrea_AB-resist_kin"/>
</dbReference>
<dbReference type="Proteomes" id="UP000632740">
    <property type="component" value="Unassembled WGS sequence"/>
</dbReference>
<dbReference type="Gene3D" id="3.90.1200.10">
    <property type="match status" value="1"/>
</dbReference>
<dbReference type="InterPro" id="IPR011009">
    <property type="entry name" value="Kinase-like_dom_sf"/>
</dbReference>
<dbReference type="GO" id="GO:0016773">
    <property type="term" value="F:phosphotransferase activity, alcohol group as acceptor"/>
    <property type="evidence" value="ECO:0007669"/>
    <property type="project" value="InterPro"/>
</dbReference>
<dbReference type="AlphaFoldDB" id="A0A919P0E9"/>
<dbReference type="Pfam" id="PF04655">
    <property type="entry name" value="APH_6_hur"/>
    <property type="match status" value="1"/>
</dbReference>
<name>A0A919P0E9_9CELL</name>
<keyword evidence="2" id="KW-1185">Reference proteome</keyword>